<sequence>MLTRALGSPKPPLVGVSSVRSLLHPHHHCCCCPVCSGRGFSTGAKQAYKPPLALVQELRKRTGASISKCRDALVDEVGDVDKAMLWLKKRGIQSASEKTYREAGEGVVAAAVRGRTGALIEMSCETDFVGRTPLLIEFARTVAGLVAESSKPSYRDLEGFIAEGMLERQVECDVPASEERPKQHQELQSLKISEALLEMSSVLGENVGIKRIATIGEEGGRHQSGHLFSYVHSLANAGQSREVGKMGSLIMLDKAVAGDDEVDAESIGFLGKVLAMQVVAKRPKYVTVEDIPTGKGKLGREDGGIVELIDVLESERQIARAAHVASIGGKELADKVMDKIVDGKMGKLRADDTLYEMEILLPPSAEENSGKVETVGERLRKSGLVVRDFRFMGVGLH</sequence>
<dbReference type="Gene3D" id="1.10.8.10">
    <property type="entry name" value="DNA helicase RuvA subunit, C-terminal domain"/>
    <property type="match status" value="1"/>
</dbReference>
<comment type="similarity">
    <text evidence="1 4">Belongs to the EF-Ts family.</text>
</comment>
<keyword evidence="3 4" id="KW-0648">Protein biosynthesis</keyword>
<dbReference type="InterPro" id="IPR014039">
    <property type="entry name" value="Transl_elong_EFTs/EF1B_dimer"/>
</dbReference>
<name>A0A7J6MQ16_PERCH</name>
<protein>
    <recommendedName>
        <fullName evidence="4">Elongation factor Ts, mitochondrial</fullName>
        <shortName evidence="4">EF-Ts</shortName>
        <shortName evidence="4">EF-TsMt</shortName>
    </recommendedName>
</protein>
<evidence type="ECO:0000313" key="6">
    <source>
        <dbReference type="EMBL" id="KAF4673675.1"/>
    </source>
</evidence>
<keyword evidence="4" id="KW-0496">Mitochondrion</keyword>
<organism evidence="6 7">
    <name type="scientific">Perkinsus chesapeaki</name>
    <name type="common">Clam parasite</name>
    <name type="synonym">Perkinsus andrewsi</name>
    <dbReference type="NCBI Taxonomy" id="330153"/>
    <lineage>
        <taxon>Eukaryota</taxon>
        <taxon>Sar</taxon>
        <taxon>Alveolata</taxon>
        <taxon>Perkinsozoa</taxon>
        <taxon>Perkinsea</taxon>
        <taxon>Perkinsida</taxon>
        <taxon>Perkinsidae</taxon>
        <taxon>Perkinsus</taxon>
    </lineage>
</organism>
<dbReference type="EMBL" id="JAAPAO010000078">
    <property type="protein sequence ID" value="KAF4673675.1"/>
    <property type="molecule type" value="Genomic_DNA"/>
</dbReference>
<dbReference type="InterPro" id="IPR001816">
    <property type="entry name" value="Transl_elong_EFTs/EF1B"/>
</dbReference>
<dbReference type="GO" id="GO:0005739">
    <property type="term" value="C:mitochondrion"/>
    <property type="evidence" value="ECO:0007669"/>
    <property type="project" value="UniProtKB-SubCell"/>
</dbReference>
<evidence type="ECO:0000256" key="1">
    <source>
        <dbReference type="ARBA" id="ARBA00005532"/>
    </source>
</evidence>
<gene>
    <name evidence="6" type="primary">TSF1</name>
    <name evidence="6" type="ORF">FOL47_010258</name>
</gene>
<reference evidence="6 7" key="1">
    <citation type="submission" date="2020-04" db="EMBL/GenBank/DDBJ databases">
        <title>Perkinsus chesapeaki whole genome sequence.</title>
        <authorList>
            <person name="Bogema D.R."/>
        </authorList>
    </citation>
    <scope>NUCLEOTIDE SEQUENCE [LARGE SCALE GENOMIC DNA]</scope>
    <source>
        <strain evidence="6">ATCC PRA-425</strain>
    </source>
</reference>
<dbReference type="Gene3D" id="1.10.286.20">
    <property type="match status" value="1"/>
</dbReference>
<dbReference type="PANTHER" id="PTHR11741">
    <property type="entry name" value="ELONGATION FACTOR TS"/>
    <property type="match status" value="1"/>
</dbReference>
<dbReference type="GO" id="GO:0003746">
    <property type="term" value="F:translation elongation factor activity"/>
    <property type="evidence" value="ECO:0007669"/>
    <property type="project" value="UniProtKB-UniRule"/>
</dbReference>
<comment type="subcellular location">
    <subcellularLocation>
        <location evidence="4">Mitochondrion</location>
    </subcellularLocation>
</comment>
<evidence type="ECO:0000256" key="4">
    <source>
        <dbReference type="HAMAP-Rule" id="MF_03135"/>
    </source>
</evidence>
<evidence type="ECO:0000256" key="3">
    <source>
        <dbReference type="ARBA" id="ARBA00022917"/>
    </source>
</evidence>
<dbReference type="GO" id="GO:0070125">
    <property type="term" value="P:mitochondrial translational elongation"/>
    <property type="evidence" value="ECO:0007669"/>
    <property type="project" value="TreeGrafter"/>
</dbReference>
<evidence type="ECO:0000256" key="2">
    <source>
        <dbReference type="ARBA" id="ARBA00022768"/>
    </source>
</evidence>
<dbReference type="HAMAP" id="MF_00050">
    <property type="entry name" value="EF_Ts"/>
    <property type="match status" value="1"/>
</dbReference>
<dbReference type="PANTHER" id="PTHR11741:SF0">
    <property type="entry name" value="ELONGATION FACTOR TS, MITOCHONDRIAL"/>
    <property type="match status" value="1"/>
</dbReference>
<dbReference type="OrthoDB" id="277235at2759"/>
<keyword evidence="7" id="KW-1185">Reference proteome</keyword>
<dbReference type="AlphaFoldDB" id="A0A7J6MQ16"/>
<dbReference type="InterPro" id="IPR009060">
    <property type="entry name" value="UBA-like_sf"/>
</dbReference>
<keyword evidence="2 4" id="KW-0251">Elongation factor</keyword>
<comment type="caution">
    <text evidence="6">The sequence shown here is derived from an EMBL/GenBank/DDBJ whole genome shotgun (WGS) entry which is preliminary data.</text>
</comment>
<dbReference type="Proteomes" id="UP000591131">
    <property type="component" value="Unassembled WGS sequence"/>
</dbReference>
<proteinExistence type="inferred from homology"/>
<evidence type="ECO:0000259" key="5">
    <source>
        <dbReference type="Pfam" id="PF00889"/>
    </source>
</evidence>
<feature type="domain" description="Translation elongation factor EFTs/EF1B dimerisation" evidence="5">
    <location>
        <begin position="117"/>
        <end position="358"/>
    </location>
</feature>
<dbReference type="CDD" id="cd14275">
    <property type="entry name" value="UBA_EF-Ts"/>
    <property type="match status" value="1"/>
</dbReference>
<dbReference type="Pfam" id="PF00889">
    <property type="entry name" value="EF_TS"/>
    <property type="match status" value="1"/>
</dbReference>
<dbReference type="SUPFAM" id="SSF54713">
    <property type="entry name" value="Elongation factor Ts (EF-Ts), dimerisation domain"/>
    <property type="match status" value="2"/>
</dbReference>
<dbReference type="InterPro" id="IPR036402">
    <property type="entry name" value="EF-Ts_dimer_sf"/>
</dbReference>
<accession>A0A7J6MQ16</accession>
<evidence type="ECO:0000313" key="7">
    <source>
        <dbReference type="Proteomes" id="UP000591131"/>
    </source>
</evidence>
<dbReference type="Gene3D" id="3.30.479.20">
    <property type="entry name" value="Elongation factor Ts, dimerisation domain"/>
    <property type="match status" value="2"/>
</dbReference>
<dbReference type="FunFam" id="1.10.8.10:FF:000001">
    <property type="entry name" value="Elongation factor Ts"/>
    <property type="match status" value="1"/>
</dbReference>
<dbReference type="SUPFAM" id="SSF46934">
    <property type="entry name" value="UBA-like"/>
    <property type="match status" value="1"/>
</dbReference>
<comment type="function">
    <text evidence="4">Associates with the EF-Tu.GDP complex and induces the exchange of GDP to GTP. It remains bound to the aminoacyl-tRNA.EF-Tu.GTP complex up to the GTP hydrolysis stage on the ribosome.</text>
</comment>